<feature type="compositionally biased region" description="Basic residues" evidence="1">
    <location>
        <begin position="402"/>
        <end position="413"/>
    </location>
</feature>
<gene>
    <name evidence="2" type="ORF">AVDCRST_MAG39-2000</name>
</gene>
<feature type="compositionally biased region" description="Low complexity" evidence="1">
    <location>
        <begin position="425"/>
        <end position="435"/>
    </location>
</feature>
<feature type="compositionally biased region" description="Low complexity" evidence="1">
    <location>
        <begin position="85"/>
        <end position="103"/>
    </location>
</feature>
<feature type="region of interest" description="Disordered" evidence="1">
    <location>
        <begin position="268"/>
        <end position="295"/>
    </location>
</feature>
<feature type="compositionally biased region" description="Basic residues" evidence="1">
    <location>
        <begin position="158"/>
        <end position="169"/>
    </location>
</feature>
<feature type="non-terminal residue" evidence="2">
    <location>
        <position position="1"/>
    </location>
</feature>
<name>A0A6J4T0N7_9SPHN</name>
<feature type="compositionally biased region" description="Basic residues" evidence="1">
    <location>
        <begin position="182"/>
        <end position="197"/>
    </location>
</feature>
<feature type="region of interest" description="Disordered" evidence="1">
    <location>
        <begin position="368"/>
        <end position="435"/>
    </location>
</feature>
<protein>
    <submittedName>
        <fullName evidence="2">Threonine synthase</fullName>
        <ecNumber evidence="2">4.2.3.1</ecNumber>
    </submittedName>
</protein>
<dbReference type="EMBL" id="CADCVW010000080">
    <property type="protein sequence ID" value="CAA9510871.1"/>
    <property type="molecule type" value="Genomic_DNA"/>
</dbReference>
<dbReference type="AlphaFoldDB" id="A0A6J4T0N7"/>
<dbReference type="GO" id="GO:0004795">
    <property type="term" value="F:threonine synthase activity"/>
    <property type="evidence" value="ECO:0007669"/>
    <property type="project" value="UniProtKB-EC"/>
</dbReference>
<dbReference type="EC" id="4.2.3.1" evidence="2"/>
<feature type="region of interest" description="Disordered" evidence="1">
    <location>
        <begin position="317"/>
        <end position="353"/>
    </location>
</feature>
<evidence type="ECO:0000256" key="1">
    <source>
        <dbReference type="SAM" id="MobiDB-lite"/>
    </source>
</evidence>
<feature type="non-terminal residue" evidence="2">
    <location>
        <position position="465"/>
    </location>
</feature>
<sequence length="465" mass="49169">ALRQHPGPRARAVLRGGDARGARVGRWAVRAGGLAAAGARGDRRVRWADLRGNGGAGDGAVRRRRSRARRAAGPLPRRLRPVPPRGRGAARPARRAPLAARAVPRPDARLQGRGDAATRAAVRAVLRGERAAADGDRRDERRHGIGGDRRARGAGGHRAVHAPSRRPRVGRAAAADDDRARAQRPQRRGRGQLRRRAGAGEGAVRRRGIRLAIPPVGGEQHQLGAVDGAGRLLFLRRRPARRAGPARGLFRADGQFRRRLRRLRCSADGAAGGEADRRHQRQRHRAPGAQRGRLFGGRGAGDGRAVHGHSGVLQLRTAPVRPPRPRRRGGGAGDGGVRGRTPHAAGRHAAGDRRSLVRFRRSRAGRDGVDHALGLRGGGAADRPAYRHRARRGPRAGEKYRAGRHHRHARHRAPGQVPRRGGARNGDAAGLAPADGGAVRARGALREAAGGAGGGAGVDRGAGGV</sequence>
<feature type="region of interest" description="Disordered" evidence="1">
    <location>
        <begin position="52"/>
        <end position="117"/>
    </location>
</feature>
<reference evidence="2" key="1">
    <citation type="submission" date="2020-02" db="EMBL/GenBank/DDBJ databases">
        <authorList>
            <person name="Meier V. D."/>
        </authorList>
    </citation>
    <scope>NUCLEOTIDE SEQUENCE</scope>
    <source>
        <strain evidence="2">AVDCRST_MAG39</strain>
    </source>
</reference>
<accession>A0A6J4T0N7</accession>
<feature type="compositionally biased region" description="Basic and acidic residues" evidence="1">
    <location>
        <begin position="130"/>
        <end position="151"/>
    </location>
</feature>
<organism evidence="2">
    <name type="scientific">uncultured Sphingomonadaceae bacterium</name>
    <dbReference type="NCBI Taxonomy" id="169976"/>
    <lineage>
        <taxon>Bacteria</taxon>
        <taxon>Pseudomonadati</taxon>
        <taxon>Pseudomonadota</taxon>
        <taxon>Alphaproteobacteria</taxon>
        <taxon>Sphingomonadales</taxon>
        <taxon>Sphingomonadaceae</taxon>
        <taxon>environmental samples</taxon>
    </lineage>
</organism>
<feature type="region of interest" description="Disordered" evidence="1">
    <location>
        <begin position="130"/>
        <end position="204"/>
    </location>
</feature>
<evidence type="ECO:0000313" key="2">
    <source>
        <dbReference type="EMBL" id="CAA9510871.1"/>
    </source>
</evidence>
<proteinExistence type="predicted"/>
<keyword evidence="2" id="KW-0456">Lyase</keyword>